<feature type="compositionally biased region" description="Polar residues" evidence="2">
    <location>
        <begin position="256"/>
        <end position="272"/>
    </location>
</feature>
<dbReference type="PROSITE" id="PS50157">
    <property type="entry name" value="ZINC_FINGER_C2H2_2"/>
    <property type="match status" value="1"/>
</dbReference>
<keyword evidence="1" id="KW-0862">Zinc</keyword>
<feature type="compositionally biased region" description="Low complexity" evidence="2">
    <location>
        <begin position="8"/>
        <end position="30"/>
    </location>
</feature>
<keyword evidence="1" id="KW-0863">Zinc-finger</keyword>
<dbReference type="Gene3D" id="3.30.160.60">
    <property type="entry name" value="Classic Zinc Finger"/>
    <property type="match status" value="1"/>
</dbReference>
<feature type="compositionally biased region" description="Basic residues" evidence="2">
    <location>
        <begin position="558"/>
        <end position="568"/>
    </location>
</feature>
<sequence>MSFANTNATSTWGSSALSSSASSSPSPSTSRVRHGEREQRPVHTEKEASERKEEARSAGEDFRRGPLTNPEMFAPTARTPYSDVNPSSRASSASPPLSTSASSDRLQYSTRESWSPEYVRPMISKLVQYVPLRYHYGHENATEGIDPCSPPEPDRPRYSEFLQGPSRPGFSTTRRGDTASPPPSPSPSLTSFSARSPSVGFTDTEPTDEDEHLYIKREYENLELPPLRLPDSVVPTLPSIPSLTASHHRRFIGRVQRTNATSPTSALSSGSPESPVRRSIKRDLNSFPVCESDVRTRIPFRSGELPQVPSRQPWAMQQHMVPSRGRPTVPQYARDAHEPDSEQVLLSPTPKKYRFVSSRPLLRVVPIPQEVVDGDRVHSPELVGGMKRRYPTASRESSVDEPSAGSPHDGPRKRGRQQPFSVGLFPASEAAARSVRGPRGAINPAYHHDTERSLKCAFPTCNVVLSGKKAETASHMRAHFVEVAGETLHCPWPMESEDGQHVRCGMAFKDSANFGRHVSSRHIKAEEYQCNRCGRPFARRDAALRHMKTLCRPGGSGSKKKGRKKKAGRNVEDEGEQPL</sequence>
<dbReference type="GO" id="GO:0008270">
    <property type="term" value="F:zinc ion binding"/>
    <property type="evidence" value="ECO:0007669"/>
    <property type="project" value="UniProtKB-KW"/>
</dbReference>
<reference evidence="4 5" key="1">
    <citation type="journal article" date="2018" name="Biotechnol. Biofuels">
        <title>Integrative visual omics of the white-rot fungus Polyporus brumalis exposes the biotechnological potential of its oxidative enzymes for delignifying raw plant biomass.</title>
        <authorList>
            <person name="Miyauchi S."/>
            <person name="Rancon A."/>
            <person name="Drula E."/>
            <person name="Hage H."/>
            <person name="Chaduli D."/>
            <person name="Favel A."/>
            <person name="Grisel S."/>
            <person name="Henrissat B."/>
            <person name="Herpoel-Gimbert I."/>
            <person name="Ruiz-Duenas F.J."/>
            <person name="Chevret D."/>
            <person name="Hainaut M."/>
            <person name="Lin J."/>
            <person name="Wang M."/>
            <person name="Pangilinan J."/>
            <person name="Lipzen A."/>
            <person name="Lesage-Meessen L."/>
            <person name="Navarro D."/>
            <person name="Riley R."/>
            <person name="Grigoriev I.V."/>
            <person name="Zhou S."/>
            <person name="Raouche S."/>
            <person name="Rosso M.N."/>
        </authorList>
    </citation>
    <scope>NUCLEOTIDE SEQUENCE [LARGE SCALE GENOMIC DNA]</scope>
    <source>
        <strain evidence="4 5">BRFM 1820</strain>
    </source>
</reference>
<dbReference type="Pfam" id="PF00096">
    <property type="entry name" value="zf-C2H2"/>
    <property type="match status" value="1"/>
</dbReference>
<evidence type="ECO:0000313" key="4">
    <source>
        <dbReference type="EMBL" id="RDX46466.1"/>
    </source>
</evidence>
<dbReference type="InterPro" id="IPR036236">
    <property type="entry name" value="Znf_C2H2_sf"/>
</dbReference>
<accession>A0A371D1P7</accession>
<evidence type="ECO:0000313" key="5">
    <source>
        <dbReference type="Proteomes" id="UP000256964"/>
    </source>
</evidence>
<evidence type="ECO:0000256" key="2">
    <source>
        <dbReference type="SAM" id="MobiDB-lite"/>
    </source>
</evidence>
<feature type="region of interest" description="Disordered" evidence="2">
    <location>
        <begin position="140"/>
        <end position="209"/>
    </location>
</feature>
<feature type="region of interest" description="Disordered" evidence="2">
    <location>
        <begin position="255"/>
        <end position="280"/>
    </location>
</feature>
<feature type="domain" description="C2H2-type" evidence="3">
    <location>
        <begin position="528"/>
        <end position="560"/>
    </location>
</feature>
<feature type="compositionally biased region" description="Low complexity" evidence="2">
    <location>
        <begin position="187"/>
        <end position="198"/>
    </location>
</feature>
<dbReference type="InterPro" id="IPR013087">
    <property type="entry name" value="Znf_C2H2_type"/>
</dbReference>
<dbReference type="SUPFAM" id="SSF57667">
    <property type="entry name" value="beta-beta-alpha zinc fingers"/>
    <property type="match status" value="1"/>
</dbReference>
<evidence type="ECO:0000256" key="1">
    <source>
        <dbReference type="PROSITE-ProRule" id="PRU00042"/>
    </source>
</evidence>
<feature type="compositionally biased region" description="Low complexity" evidence="2">
    <location>
        <begin position="86"/>
        <end position="103"/>
    </location>
</feature>
<dbReference type="STRING" id="139420.A0A371D1P7"/>
<name>A0A371D1P7_9APHY</name>
<dbReference type="AlphaFoldDB" id="A0A371D1P7"/>
<proteinExistence type="predicted"/>
<organism evidence="4 5">
    <name type="scientific">Lentinus brumalis</name>
    <dbReference type="NCBI Taxonomy" id="2498619"/>
    <lineage>
        <taxon>Eukaryota</taxon>
        <taxon>Fungi</taxon>
        <taxon>Dikarya</taxon>
        <taxon>Basidiomycota</taxon>
        <taxon>Agaricomycotina</taxon>
        <taxon>Agaricomycetes</taxon>
        <taxon>Polyporales</taxon>
        <taxon>Polyporaceae</taxon>
        <taxon>Lentinus</taxon>
    </lineage>
</organism>
<feature type="region of interest" description="Disordered" evidence="2">
    <location>
        <begin position="548"/>
        <end position="579"/>
    </location>
</feature>
<feature type="region of interest" description="Disordered" evidence="2">
    <location>
        <begin position="1"/>
        <end position="108"/>
    </location>
</feature>
<protein>
    <recommendedName>
        <fullName evidence="3">C2H2-type domain-containing protein</fullName>
    </recommendedName>
</protein>
<keyword evidence="1" id="KW-0479">Metal-binding</keyword>
<gene>
    <name evidence="4" type="ORF">OH76DRAFT_841572</name>
</gene>
<evidence type="ECO:0000259" key="3">
    <source>
        <dbReference type="PROSITE" id="PS50157"/>
    </source>
</evidence>
<keyword evidence="5" id="KW-1185">Reference proteome</keyword>
<dbReference type="Proteomes" id="UP000256964">
    <property type="component" value="Unassembled WGS sequence"/>
</dbReference>
<dbReference type="EMBL" id="KZ857427">
    <property type="protein sequence ID" value="RDX46466.1"/>
    <property type="molecule type" value="Genomic_DNA"/>
</dbReference>
<feature type="region of interest" description="Disordered" evidence="2">
    <location>
        <begin position="376"/>
        <end position="419"/>
    </location>
</feature>
<feature type="compositionally biased region" description="Basic and acidic residues" evidence="2">
    <location>
        <begin position="33"/>
        <end position="64"/>
    </location>
</feature>
<dbReference type="OrthoDB" id="2753773at2759"/>
<feature type="region of interest" description="Disordered" evidence="2">
    <location>
        <begin position="321"/>
        <end position="344"/>
    </location>
</feature>